<dbReference type="GO" id="GO:0003887">
    <property type="term" value="F:DNA-directed DNA polymerase activity"/>
    <property type="evidence" value="ECO:0000318"/>
    <property type="project" value="GO_Central"/>
</dbReference>
<feature type="compositionally biased region" description="Basic residues" evidence="13">
    <location>
        <begin position="262"/>
        <end position="271"/>
    </location>
</feature>
<dbReference type="RefSeq" id="XP_024513471.1">
    <property type="nucleotide sequence ID" value="XM_024657804.1"/>
</dbReference>
<dbReference type="PRINTS" id="PR00870">
    <property type="entry name" value="DNAPOLXBETA"/>
</dbReference>
<dbReference type="InterPro" id="IPR027421">
    <property type="entry name" value="DNA_pol_lamdba_lyase_dom_sf"/>
</dbReference>
<dbReference type="InterPro" id="IPR022312">
    <property type="entry name" value="DNA_pol_X"/>
</dbReference>
<feature type="domain" description="BRCT" evidence="14">
    <location>
        <begin position="372"/>
        <end position="472"/>
    </location>
</feature>
<protein>
    <recommendedName>
        <fullName evidence="3">DNA polymerase lambda</fullName>
        <ecNumber evidence="2">2.7.7.7</ecNumber>
    </recommendedName>
</protein>
<dbReference type="GeneID" id="3259550"/>
<dbReference type="EMBL" id="AE017349">
    <property type="protein sequence ID" value="AAW45368.2"/>
    <property type="molecule type" value="Genomic_DNA"/>
</dbReference>
<feature type="region of interest" description="Disordered" evidence="13">
    <location>
        <begin position="592"/>
        <end position="642"/>
    </location>
</feature>
<name>Q5KBS5_CRYD1</name>
<dbReference type="PANTHER" id="PTHR11276:SF28">
    <property type="entry name" value="DNA POLYMERASE LAMBDA"/>
    <property type="match status" value="1"/>
</dbReference>
<keyword evidence="8" id="KW-0227">DNA damage</keyword>
<dbReference type="Gene3D" id="1.10.150.20">
    <property type="entry name" value="5' to 3' exonuclease, C-terminal subdomain"/>
    <property type="match status" value="1"/>
</dbReference>
<dbReference type="PROSITE" id="PS50172">
    <property type="entry name" value="BRCT"/>
    <property type="match status" value="1"/>
</dbReference>
<evidence type="ECO:0000256" key="5">
    <source>
        <dbReference type="ARBA" id="ARBA00022679"/>
    </source>
</evidence>
<dbReference type="Gene3D" id="3.30.460.10">
    <property type="entry name" value="Beta Polymerase, domain 2"/>
    <property type="match status" value="1"/>
</dbReference>
<dbReference type="GO" id="GO:0005634">
    <property type="term" value="C:nucleus"/>
    <property type="evidence" value="ECO:0000318"/>
    <property type="project" value="GO_Central"/>
</dbReference>
<comment type="catalytic activity">
    <reaction evidence="12">
        <text>DNA(n) + a 2'-deoxyribonucleoside 5'-triphosphate = DNA(n+1) + diphosphate</text>
        <dbReference type="Rhea" id="RHEA:22508"/>
        <dbReference type="Rhea" id="RHEA-COMP:17339"/>
        <dbReference type="Rhea" id="RHEA-COMP:17340"/>
        <dbReference type="ChEBI" id="CHEBI:33019"/>
        <dbReference type="ChEBI" id="CHEBI:61560"/>
        <dbReference type="ChEBI" id="CHEBI:173112"/>
        <dbReference type="EC" id="2.7.7.7"/>
    </reaction>
</comment>
<feature type="compositionally biased region" description="Basic and acidic residues" evidence="13">
    <location>
        <begin position="630"/>
        <end position="642"/>
    </location>
</feature>
<evidence type="ECO:0000256" key="11">
    <source>
        <dbReference type="ARBA" id="ARBA00023239"/>
    </source>
</evidence>
<comment type="cofactor">
    <cofactor evidence="1">
        <name>Mn(2+)</name>
        <dbReference type="ChEBI" id="CHEBI:29035"/>
    </cofactor>
</comment>
<feature type="region of interest" description="Disordered" evidence="13">
    <location>
        <begin position="340"/>
        <end position="367"/>
    </location>
</feature>
<organism evidence="15 16">
    <name type="scientific">Cryptococcus deneoformans (strain JEC21 / ATCC MYA-565)</name>
    <name type="common">Cryptococcus neoformans var. neoformans serotype D</name>
    <dbReference type="NCBI Taxonomy" id="214684"/>
    <lineage>
        <taxon>Eukaryota</taxon>
        <taxon>Fungi</taxon>
        <taxon>Dikarya</taxon>
        <taxon>Basidiomycota</taxon>
        <taxon>Agaricomycotina</taxon>
        <taxon>Tremellomycetes</taxon>
        <taxon>Tremellales</taxon>
        <taxon>Cryptococcaceae</taxon>
        <taxon>Cryptococcus</taxon>
        <taxon>Cryptococcus neoformans species complex</taxon>
    </lineage>
</organism>
<evidence type="ECO:0000256" key="10">
    <source>
        <dbReference type="ARBA" id="ARBA00023204"/>
    </source>
</evidence>
<dbReference type="Pfam" id="PF14791">
    <property type="entry name" value="DNA_pol_B_thumb"/>
    <property type="match status" value="1"/>
</dbReference>
<evidence type="ECO:0000256" key="8">
    <source>
        <dbReference type="ARBA" id="ARBA00022763"/>
    </source>
</evidence>
<proteinExistence type="predicted"/>
<evidence type="ECO:0000256" key="7">
    <source>
        <dbReference type="ARBA" id="ARBA00022705"/>
    </source>
</evidence>
<keyword evidence="4" id="KW-0237">DNA synthesis</keyword>
<dbReference type="OrthoDB" id="205514at2759"/>
<feature type="region of interest" description="Disordered" evidence="13">
    <location>
        <begin position="251"/>
        <end position="271"/>
    </location>
</feature>
<keyword evidence="10" id="KW-0234">DNA repair</keyword>
<dbReference type="SUPFAM" id="SSF81585">
    <property type="entry name" value="PsbU/PolX domain-like"/>
    <property type="match status" value="1"/>
</dbReference>
<gene>
    <name evidence="15" type="ordered locus">CNI01570</name>
</gene>
<evidence type="ECO:0000256" key="6">
    <source>
        <dbReference type="ARBA" id="ARBA00022695"/>
    </source>
</evidence>
<reference evidence="15 16" key="1">
    <citation type="journal article" date="2005" name="Science">
        <title>The genome of the basidiomycetous yeast and human pathogen Cryptococcus neoformans.</title>
        <authorList>
            <person name="Loftus B.J."/>
            <person name="Fung E."/>
            <person name="Roncaglia P."/>
            <person name="Rowley D."/>
            <person name="Amedeo P."/>
            <person name="Bruno D."/>
            <person name="Vamathevan J."/>
            <person name="Miranda M."/>
            <person name="Anderson I.J."/>
            <person name="Fraser J.A."/>
            <person name="Allen J.E."/>
            <person name="Bosdet I.E."/>
            <person name="Brent M.R."/>
            <person name="Chiu R."/>
            <person name="Doering T.L."/>
            <person name="Donlin M.J."/>
            <person name="D'Souza C.A."/>
            <person name="Fox D.S."/>
            <person name="Grinberg V."/>
            <person name="Fu J."/>
            <person name="Fukushima M."/>
            <person name="Haas B.J."/>
            <person name="Huang J.C."/>
            <person name="Janbon G."/>
            <person name="Jones S.J."/>
            <person name="Koo H.L."/>
            <person name="Krzywinski M.I."/>
            <person name="Kwon-Chung J.K."/>
            <person name="Lengeler K.B."/>
            <person name="Maiti R."/>
            <person name="Marra M.A."/>
            <person name="Marra R.E."/>
            <person name="Mathewson C.A."/>
            <person name="Mitchell T.G."/>
            <person name="Pertea M."/>
            <person name="Riggs F.R."/>
            <person name="Salzberg S.L."/>
            <person name="Schein J.E."/>
            <person name="Shvartsbeyn A."/>
            <person name="Shin H."/>
            <person name="Shumway M."/>
            <person name="Specht C.A."/>
            <person name="Suh B.B."/>
            <person name="Tenney A."/>
            <person name="Utterback T.R."/>
            <person name="Wickes B.L."/>
            <person name="Wortman J.R."/>
            <person name="Wye N.H."/>
            <person name="Kronstad J.W."/>
            <person name="Lodge J.K."/>
            <person name="Heitman J."/>
            <person name="Davis R.W."/>
            <person name="Fraser C.M."/>
            <person name="Hyman R.W."/>
        </authorList>
    </citation>
    <scope>NUCLEOTIDE SEQUENCE [LARGE SCALE GENOMIC DNA]</scope>
    <source>
        <strain evidence="16">JEC21 / ATCC MYA-565</strain>
    </source>
</reference>
<keyword evidence="7" id="KW-0235">DNA replication</keyword>
<dbReference type="AlphaFoldDB" id="Q5KBS5"/>
<dbReference type="PANTHER" id="PTHR11276">
    <property type="entry name" value="DNA POLYMERASE TYPE-X FAMILY MEMBER"/>
    <property type="match status" value="1"/>
</dbReference>
<dbReference type="Pfam" id="PF14716">
    <property type="entry name" value="HHH_8"/>
    <property type="match status" value="1"/>
</dbReference>
<dbReference type="InterPro" id="IPR043519">
    <property type="entry name" value="NT_sf"/>
</dbReference>
<evidence type="ECO:0000256" key="9">
    <source>
        <dbReference type="ARBA" id="ARBA00022932"/>
    </source>
</evidence>
<dbReference type="InterPro" id="IPR018944">
    <property type="entry name" value="DNA_pol_lambd_fingers_domain"/>
</dbReference>
<evidence type="ECO:0000256" key="12">
    <source>
        <dbReference type="ARBA" id="ARBA00049244"/>
    </source>
</evidence>
<dbReference type="PRINTS" id="PR00869">
    <property type="entry name" value="DNAPOLX"/>
</dbReference>
<dbReference type="GO" id="GO:0003677">
    <property type="term" value="F:DNA binding"/>
    <property type="evidence" value="ECO:0007669"/>
    <property type="project" value="InterPro"/>
</dbReference>
<dbReference type="GO" id="GO:0016829">
    <property type="term" value="F:lyase activity"/>
    <property type="evidence" value="ECO:0007669"/>
    <property type="project" value="UniProtKB-KW"/>
</dbReference>
<evidence type="ECO:0000256" key="3">
    <source>
        <dbReference type="ARBA" id="ARBA00016513"/>
    </source>
</evidence>
<dbReference type="KEGG" id="cne:CNI01570"/>
<dbReference type="Gene3D" id="1.10.150.110">
    <property type="entry name" value="DNA polymerase beta, N-terminal domain-like"/>
    <property type="match status" value="1"/>
</dbReference>
<dbReference type="GO" id="GO:0006303">
    <property type="term" value="P:double-strand break repair via nonhomologous end joining"/>
    <property type="evidence" value="ECO:0000318"/>
    <property type="project" value="GO_Central"/>
</dbReference>
<dbReference type="VEuPathDB" id="FungiDB:CNI01570"/>
<dbReference type="SMART" id="SM00483">
    <property type="entry name" value="POLXc"/>
    <property type="match status" value="1"/>
</dbReference>
<keyword evidence="9" id="KW-0239">DNA-directed DNA polymerase</keyword>
<evidence type="ECO:0000256" key="1">
    <source>
        <dbReference type="ARBA" id="ARBA00001936"/>
    </source>
</evidence>
<dbReference type="CDD" id="cd00141">
    <property type="entry name" value="NT_POLXc"/>
    <property type="match status" value="1"/>
</dbReference>
<dbReference type="PaxDb" id="214684-Q5KBS5"/>
<dbReference type="EC" id="2.7.7.7" evidence="2"/>
<evidence type="ECO:0000313" key="15">
    <source>
        <dbReference type="EMBL" id="AAW45368.2"/>
    </source>
</evidence>
<dbReference type="InterPro" id="IPR002008">
    <property type="entry name" value="DNA_pol_X_beta-like"/>
</dbReference>
<evidence type="ECO:0000256" key="13">
    <source>
        <dbReference type="SAM" id="MobiDB-lite"/>
    </source>
</evidence>
<dbReference type="STRING" id="214684.Q5KBS5"/>
<keyword evidence="6" id="KW-0548">Nucleotidyltransferase</keyword>
<dbReference type="Pfam" id="PF14792">
    <property type="entry name" value="DNA_pol_B_palm"/>
    <property type="match status" value="1"/>
</dbReference>
<dbReference type="SUPFAM" id="SSF81301">
    <property type="entry name" value="Nucleotidyltransferase"/>
    <property type="match status" value="1"/>
</dbReference>
<keyword evidence="5" id="KW-0808">Transferase</keyword>
<dbReference type="HOGENOM" id="CLU_354876_0_0_1"/>
<dbReference type="Gene3D" id="3.30.210.10">
    <property type="entry name" value="DNA polymerase, thumb domain"/>
    <property type="match status" value="1"/>
</dbReference>
<dbReference type="InterPro" id="IPR036420">
    <property type="entry name" value="BRCT_dom_sf"/>
</dbReference>
<evidence type="ECO:0000256" key="4">
    <source>
        <dbReference type="ARBA" id="ARBA00022634"/>
    </source>
</evidence>
<evidence type="ECO:0000256" key="2">
    <source>
        <dbReference type="ARBA" id="ARBA00012417"/>
    </source>
</evidence>
<dbReference type="SUPFAM" id="SSF52113">
    <property type="entry name" value="BRCT domain"/>
    <property type="match status" value="1"/>
</dbReference>
<feature type="compositionally biased region" description="Basic residues" evidence="13">
    <location>
        <begin position="349"/>
        <end position="360"/>
    </location>
</feature>
<dbReference type="Gene3D" id="3.40.50.10190">
    <property type="entry name" value="BRCT domain"/>
    <property type="match status" value="1"/>
</dbReference>
<keyword evidence="16" id="KW-1185">Reference proteome</keyword>
<dbReference type="InterPro" id="IPR037160">
    <property type="entry name" value="DNA_Pol_thumb_sf"/>
</dbReference>
<dbReference type="InterPro" id="IPR029398">
    <property type="entry name" value="PolB_thumb"/>
</dbReference>
<dbReference type="Pfam" id="PF00533">
    <property type="entry name" value="BRCT"/>
    <property type="match status" value="1"/>
</dbReference>
<dbReference type="InterPro" id="IPR028207">
    <property type="entry name" value="DNA_pol_B_palm_palm"/>
</dbReference>
<evidence type="ECO:0000259" key="14">
    <source>
        <dbReference type="PROSITE" id="PS50172"/>
    </source>
</evidence>
<dbReference type="Pfam" id="PF10391">
    <property type="entry name" value="DNA_pol_lambd_f"/>
    <property type="match status" value="1"/>
</dbReference>
<keyword evidence="11" id="KW-0456">Lyase</keyword>
<dbReference type="InterPro" id="IPR010996">
    <property type="entry name" value="HHH_MUS81"/>
</dbReference>
<dbReference type="InterPro" id="IPR002054">
    <property type="entry name" value="DNA-dir_DNA_pol_X"/>
</dbReference>
<sequence length="969" mass="108040">MPPAIKRKTFSAKFWKIFDDLDDSGLLEETDEERREYDEAVRNEIGWKIQPISKSEVPTRVDHATDALMDDNHFIEYDTCSIPVPSTDASINVAPAARAFPFTESQPPPSFHPSLMGKMSTPRAHRRIRQESIESVSDEICQSEQDQSSKCPVICAEEGGIGHLSSSEGPPKSKNEARMDFELPNHNDFRNNSAPLAPIITSVPVTTSSTTPLPSFRQSQFGEVSTPHAANVTFPNVPTPNFDEYTPAGPSTRPVAINNCKHTPKTASPRRRAHTIDTPEYIPSPVDTPDTSRPVIGAFGRSPRDDPATPGPLKLLPLKGETNKRFQNVSKHFQVFVAKKDNGPVGGKKGGKEKGKKKQPMAKSKSLSGLGLGGGVLRGLRICLPPGDKPMSIQQEAWDHIIELGGTVVLYPDKATTHVIYDSDNRTKAKLAKLLRLQSLDELPVGTECVIWEWISESKLNGVLLPVENFRSFRVDSLFSRVMSTGSLDQRNPRLAGMANQRLTRRAVESETESEESLPKKIRLQASVARFYSNNPLRSAAVLPTAGPSILRDSVPHHAVETEHTASKGSGWKKGEEDQRDALDEMIEGVKDGSLPEDELLDDDQTADPPSDDRAMENEANSTARFSKGGQEKSRKSEKGPNEWLAEKFDQLHDLYEGQVGKNPHSIRQYRNAAAAMRRTTFPITSGAQAREINGIGEALAERINEFISGVPGRTFYEDNEHARCVALFKDIYGVGRQYANELYRMGARTITDLRTGRFPLSTGQQIGLALYEDLRSRIPREECKQIYELIKLEAKTVDEKLWVEIMGSYRRGSETSGDVDILITRDDADGKSHKGAIKKLVDKLKAKGVITHELSAPHDWNALEAKWMGVGRVGQSAMYRRIDILCVPYESWGASLIYFTGNELFNRSLRLYARRLGYNLNQRGLYRNVVRARDGTKVLEGDRVASRTEEGIFQELGLRWRHPHHRRP</sequence>
<evidence type="ECO:0000313" key="16">
    <source>
        <dbReference type="Proteomes" id="UP000002149"/>
    </source>
</evidence>
<dbReference type="CDD" id="cd00027">
    <property type="entry name" value="BRCT"/>
    <property type="match status" value="1"/>
</dbReference>
<dbReference type="InterPro" id="IPR001357">
    <property type="entry name" value="BRCT_dom"/>
</dbReference>
<dbReference type="SMART" id="SM00292">
    <property type="entry name" value="BRCT"/>
    <property type="match status" value="1"/>
</dbReference>
<dbReference type="InParanoid" id="Q5KBS5"/>
<dbReference type="SUPFAM" id="SSF47802">
    <property type="entry name" value="DNA polymerase beta, N-terminal domain-like"/>
    <property type="match status" value="1"/>
</dbReference>
<dbReference type="Proteomes" id="UP000002149">
    <property type="component" value="Chromosome 9"/>
</dbReference>
<accession>Q5KBS5</accession>
<feature type="compositionally biased region" description="Acidic residues" evidence="13">
    <location>
        <begin position="595"/>
        <end position="606"/>
    </location>
</feature>